<dbReference type="InterPro" id="IPR036388">
    <property type="entry name" value="WH-like_DNA-bd_sf"/>
</dbReference>
<dbReference type="Pfam" id="PF04545">
    <property type="entry name" value="Sigma70_r4"/>
    <property type="match status" value="1"/>
</dbReference>
<gene>
    <name evidence="8" type="ORF">A7K91_17080</name>
</gene>
<dbReference type="Proteomes" id="UP000092024">
    <property type="component" value="Unassembled WGS sequence"/>
</dbReference>
<protein>
    <recommendedName>
        <fullName evidence="10">RNA polymerase subunit sigma-24</fullName>
    </recommendedName>
</protein>
<proteinExistence type="inferred from homology"/>
<accession>A0A1A5YD09</accession>
<dbReference type="InterPro" id="IPR007627">
    <property type="entry name" value="RNA_pol_sigma70_r2"/>
</dbReference>
<evidence type="ECO:0000259" key="6">
    <source>
        <dbReference type="Pfam" id="PF04542"/>
    </source>
</evidence>
<dbReference type="SUPFAM" id="SSF88659">
    <property type="entry name" value="Sigma3 and sigma4 domains of RNA polymerase sigma factors"/>
    <property type="match status" value="1"/>
</dbReference>
<evidence type="ECO:0000256" key="1">
    <source>
        <dbReference type="ARBA" id="ARBA00010641"/>
    </source>
</evidence>
<sequence length="159" mass="18697">MNECQFQQAYLNYKADITRYLERLMGNREDAEDLTQECFIRLINVQSEVSMDKLGSYLRKTARNLAIDIFRKRGRSSKQIWRAELASNHYDTSEMEIQESIEEIVSPVKNGEHRKILELRLLHGYTTRETAELVNKSEGMIRSSLFHAVKRIRQTRVIS</sequence>
<dbReference type="Gene3D" id="1.10.10.10">
    <property type="entry name" value="Winged helix-like DNA-binding domain superfamily/Winged helix DNA-binding domain"/>
    <property type="match status" value="1"/>
</dbReference>
<feature type="domain" description="RNA polymerase sigma-70 region 2" evidence="6">
    <location>
        <begin position="11"/>
        <end position="75"/>
    </location>
</feature>
<dbReference type="Gene3D" id="1.10.1740.10">
    <property type="match status" value="1"/>
</dbReference>
<evidence type="ECO:0000259" key="7">
    <source>
        <dbReference type="Pfam" id="PF04545"/>
    </source>
</evidence>
<keyword evidence="9" id="KW-1185">Reference proteome</keyword>
<evidence type="ECO:0000256" key="4">
    <source>
        <dbReference type="ARBA" id="ARBA00023125"/>
    </source>
</evidence>
<dbReference type="NCBIfam" id="TIGR02937">
    <property type="entry name" value="sigma70-ECF"/>
    <property type="match status" value="1"/>
</dbReference>
<keyword evidence="4" id="KW-0238">DNA-binding</keyword>
<dbReference type="GO" id="GO:0016987">
    <property type="term" value="F:sigma factor activity"/>
    <property type="evidence" value="ECO:0007669"/>
    <property type="project" value="UniProtKB-KW"/>
</dbReference>
<keyword evidence="3" id="KW-0731">Sigma factor</keyword>
<name>A0A1A5YD09_9BACL</name>
<keyword evidence="5" id="KW-0804">Transcription</keyword>
<dbReference type="AlphaFoldDB" id="A0A1A5YD09"/>
<evidence type="ECO:0008006" key="10">
    <source>
        <dbReference type="Google" id="ProtNLM"/>
    </source>
</evidence>
<keyword evidence="2" id="KW-0805">Transcription regulation</keyword>
<comment type="similarity">
    <text evidence="1">Belongs to the sigma-70 factor family. ECF subfamily.</text>
</comment>
<dbReference type="PANTHER" id="PTHR43133">
    <property type="entry name" value="RNA POLYMERASE ECF-TYPE SIGMA FACTO"/>
    <property type="match status" value="1"/>
</dbReference>
<feature type="domain" description="RNA polymerase sigma-70 region 4" evidence="7">
    <location>
        <begin position="112"/>
        <end position="154"/>
    </location>
</feature>
<dbReference type="Pfam" id="PF04542">
    <property type="entry name" value="Sigma70_r2"/>
    <property type="match status" value="1"/>
</dbReference>
<dbReference type="InterPro" id="IPR039425">
    <property type="entry name" value="RNA_pol_sigma-70-like"/>
</dbReference>
<comment type="caution">
    <text evidence="8">The sequence shown here is derived from an EMBL/GenBank/DDBJ whole genome shotgun (WGS) entry which is preliminary data.</text>
</comment>
<evidence type="ECO:0000313" key="9">
    <source>
        <dbReference type="Proteomes" id="UP000092024"/>
    </source>
</evidence>
<dbReference type="InterPro" id="IPR007630">
    <property type="entry name" value="RNA_pol_sigma70_r4"/>
</dbReference>
<dbReference type="InterPro" id="IPR014284">
    <property type="entry name" value="RNA_pol_sigma-70_dom"/>
</dbReference>
<reference evidence="8 9" key="1">
    <citation type="submission" date="2016-05" db="EMBL/GenBank/DDBJ databases">
        <title>Paenibacillus oryzae. sp. nov., isolated from the rice root.</title>
        <authorList>
            <person name="Zhang J."/>
            <person name="Zhang X."/>
        </authorList>
    </citation>
    <scope>NUCLEOTIDE SEQUENCE [LARGE SCALE GENOMIC DNA]</scope>
    <source>
        <strain evidence="8 9">1DrF-4</strain>
    </source>
</reference>
<evidence type="ECO:0000256" key="5">
    <source>
        <dbReference type="ARBA" id="ARBA00023163"/>
    </source>
</evidence>
<evidence type="ECO:0000256" key="3">
    <source>
        <dbReference type="ARBA" id="ARBA00023082"/>
    </source>
</evidence>
<dbReference type="SUPFAM" id="SSF88946">
    <property type="entry name" value="Sigma2 domain of RNA polymerase sigma factors"/>
    <property type="match status" value="1"/>
</dbReference>
<dbReference type="GO" id="GO:0003677">
    <property type="term" value="F:DNA binding"/>
    <property type="evidence" value="ECO:0007669"/>
    <property type="project" value="UniProtKB-KW"/>
</dbReference>
<evidence type="ECO:0000256" key="2">
    <source>
        <dbReference type="ARBA" id="ARBA00023015"/>
    </source>
</evidence>
<dbReference type="PANTHER" id="PTHR43133:SF8">
    <property type="entry name" value="RNA POLYMERASE SIGMA FACTOR HI_1459-RELATED"/>
    <property type="match status" value="1"/>
</dbReference>
<organism evidence="8 9">
    <name type="scientific">Paenibacillus oryzae</name>
    <dbReference type="NCBI Taxonomy" id="1844972"/>
    <lineage>
        <taxon>Bacteria</taxon>
        <taxon>Bacillati</taxon>
        <taxon>Bacillota</taxon>
        <taxon>Bacilli</taxon>
        <taxon>Bacillales</taxon>
        <taxon>Paenibacillaceae</taxon>
        <taxon>Paenibacillus</taxon>
    </lineage>
</organism>
<dbReference type="InterPro" id="IPR013325">
    <property type="entry name" value="RNA_pol_sigma_r2"/>
</dbReference>
<dbReference type="GO" id="GO:0006352">
    <property type="term" value="P:DNA-templated transcription initiation"/>
    <property type="evidence" value="ECO:0007669"/>
    <property type="project" value="InterPro"/>
</dbReference>
<dbReference type="InterPro" id="IPR013324">
    <property type="entry name" value="RNA_pol_sigma_r3/r4-like"/>
</dbReference>
<dbReference type="EMBL" id="LYPA01000072">
    <property type="protein sequence ID" value="OBR63501.1"/>
    <property type="molecule type" value="Genomic_DNA"/>
</dbReference>
<evidence type="ECO:0000313" key="8">
    <source>
        <dbReference type="EMBL" id="OBR63501.1"/>
    </source>
</evidence>
<dbReference type="STRING" id="1844972.A7K91_17080"/>